<dbReference type="SUPFAM" id="SSF57667">
    <property type="entry name" value="beta-beta-alpha zinc fingers"/>
    <property type="match status" value="1"/>
</dbReference>
<dbReference type="InterPro" id="IPR013087">
    <property type="entry name" value="Znf_C2H2_type"/>
</dbReference>
<keyword evidence="3" id="KW-1185">Reference proteome</keyword>
<feature type="domain" description="C2H2-type" evidence="1">
    <location>
        <begin position="172"/>
        <end position="193"/>
    </location>
</feature>
<dbReference type="SMART" id="SM00355">
    <property type="entry name" value="ZnF_C2H2"/>
    <property type="match status" value="3"/>
</dbReference>
<protein>
    <submittedName>
        <fullName evidence="2">PR domain zinc finger protein 4</fullName>
    </submittedName>
</protein>
<feature type="domain" description="C2H2-type" evidence="1">
    <location>
        <begin position="142"/>
        <end position="164"/>
    </location>
</feature>
<evidence type="ECO:0000313" key="3">
    <source>
        <dbReference type="Proteomes" id="UP000031668"/>
    </source>
</evidence>
<dbReference type="Gene3D" id="3.30.160.60">
    <property type="entry name" value="Classic Zinc Finger"/>
    <property type="match status" value="1"/>
</dbReference>
<dbReference type="InterPro" id="IPR036236">
    <property type="entry name" value="Znf_C2H2_sf"/>
</dbReference>
<sequence>MKSFEPSVQHNKEIPSKLPIFPGPTPTKSKFKSHSVGVVYENNMYPIILFRKKVCHEFKDDSTDIKFGPLCLCIKEKVKFDRKLFGKMKVIKHRPKLYSKDGKLYMEKHRCLFGNGCSKCPLSRRDLKTHYLYHCEIKPFRCNVINCNARYTEFENAEMHAISHPKPVSVKCPLCGFAVNEAKDLKEHVAITHPKMKKKWEMIEIRHKIKYNL</sequence>
<dbReference type="OrthoDB" id="6365676at2759"/>
<dbReference type="AlphaFoldDB" id="A0A0C2N5N9"/>
<gene>
    <name evidence="2" type="ORF">RF11_05775</name>
</gene>
<name>A0A0C2N5N9_THEKT</name>
<organism evidence="2 3">
    <name type="scientific">Thelohanellus kitauei</name>
    <name type="common">Myxosporean</name>
    <dbReference type="NCBI Taxonomy" id="669202"/>
    <lineage>
        <taxon>Eukaryota</taxon>
        <taxon>Metazoa</taxon>
        <taxon>Cnidaria</taxon>
        <taxon>Myxozoa</taxon>
        <taxon>Myxosporea</taxon>
        <taxon>Bivalvulida</taxon>
        <taxon>Platysporina</taxon>
        <taxon>Myxobolidae</taxon>
        <taxon>Thelohanellus</taxon>
    </lineage>
</organism>
<proteinExistence type="predicted"/>
<evidence type="ECO:0000259" key="1">
    <source>
        <dbReference type="PROSITE" id="PS00028"/>
    </source>
</evidence>
<comment type="caution">
    <text evidence="2">The sequence shown here is derived from an EMBL/GenBank/DDBJ whole genome shotgun (WGS) entry which is preliminary data.</text>
</comment>
<evidence type="ECO:0000313" key="2">
    <source>
        <dbReference type="EMBL" id="KII74966.1"/>
    </source>
</evidence>
<accession>A0A0C2N5N9</accession>
<dbReference type="Proteomes" id="UP000031668">
    <property type="component" value="Unassembled WGS sequence"/>
</dbReference>
<dbReference type="PROSITE" id="PS00028">
    <property type="entry name" value="ZINC_FINGER_C2H2_1"/>
    <property type="match status" value="2"/>
</dbReference>
<reference evidence="2 3" key="1">
    <citation type="journal article" date="2014" name="Genome Biol. Evol.">
        <title>The genome of the myxosporean Thelohanellus kitauei shows adaptations to nutrient acquisition within its fish host.</title>
        <authorList>
            <person name="Yang Y."/>
            <person name="Xiong J."/>
            <person name="Zhou Z."/>
            <person name="Huo F."/>
            <person name="Miao W."/>
            <person name="Ran C."/>
            <person name="Liu Y."/>
            <person name="Zhang J."/>
            <person name="Feng J."/>
            <person name="Wang M."/>
            <person name="Wang M."/>
            <person name="Wang L."/>
            <person name="Yao B."/>
        </authorList>
    </citation>
    <scope>NUCLEOTIDE SEQUENCE [LARGE SCALE GENOMIC DNA]</scope>
    <source>
        <strain evidence="2">Wuqing</strain>
    </source>
</reference>
<dbReference type="EMBL" id="JWZT01000140">
    <property type="protein sequence ID" value="KII74966.1"/>
    <property type="molecule type" value="Genomic_DNA"/>
</dbReference>